<keyword evidence="8" id="KW-1185">Reference proteome</keyword>
<comment type="similarity">
    <text evidence="5">Belongs to the SsuE family. Isf subfamily.</text>
</comment>
<comment type="cofactor">
    <cofactor evidence="2">
        <name>[4Fe-4S] cluster</name>
        <dbReference type="ChEBI" id="CHEBI:49883"/>
    </cofactor>
</comment>
<dbReference type="PANTHER" id="PTHR43278:SF2">
    <property type="entry name" value="IRON-SULFUR FLAVOPROTEIN"/>
    <property type="match status" value="1"/>
</dbReference>
<dbReference type="RefSeq" id="WP_048118291.1">
    <property type="nucleotide sequence ID" value="NZ_CP009520.1"/>
</dbReference>
<evidence type="ECO:0000259" key="6">
    <source>
        <dbReference type="Pfam" id="PF03358"/>
    </source>
</evidence>
<keyword evidence="3" id="KW-0285">Flavoprotein</keyword>
<feature type="domain" description="NADPH-dependent FMN reductase-like" evidence="6">
    <location>
        <begin position="1"/>
        <end position="104"/>
    </location>
</feature>
<dbReference type="GO" id="GO:0016491">
    <property type="term" value="F:oxidoreductase activity"/>
    <property type="evidence" value="ECO:0007669"/>
    <property type="project" value="InterPro"/>
</dbReference>
<dbReference type="Pfam" id="PF03358">
    <property type="entry name" value="FMN_red"/>
    <property type="match status" value="1"/>
</dbReference>
<reference evidence="7 8" key="1">
    <citation type="submission" date="2014-07" db="EMBL/GenBank/DDBJ databases">
        <title>Methanogenic archaea and the global carbon cycle.</title>
        <authorList>
            <person name="Henriksen J.R."/>
            <person name="Luke J."/>
            <person name="Reinhart S."/>
            <person name="Benedict M.N."/>
            <person name="Youngblut N.D."/>
            <person name="Metcalf M.E."/>
            <person name="Whitaker R.J."/>
            <person name="Metcalf W.W."/>
        </authorList>
    </citation>
    <scope>NUCLEOTIDE SEQUENCE [LARGE SCALE GENOMIC DNA]</scope>
    <source>
        <strain evidence="7 8">Z-761</strain>
    </source>
</reference>
<evidence type="ECO:0000256" key="3">
    <source>
        <dbReference type="ARBA" id="ARBA00022630"/>
    </source>
</evidence>
<dbReference type="Proteomes" id="UP000033096">
    <property type="component" value="Chromosome"/>
</dbReference>
<dbReference type="Gene3D" id="3.40.50.360">
    <property type="match status" value="1"/>
</dbReference>
<evidence type="ECO:0000313" key="7">
    <source>
        <dbReference type="EMBL" id="AKB42989.1"/>
    </source>
</evidence>
<gene>
    <name evidence="7" type="ORF">MSVAZ_0720</name>
</gene>
<dbReference type="InterPro" id="IPR051796">
    <property type="entry name" value="ISF_SsuE-like"/>
</dbReference>
<organism evidence="7 8">
    <name type="scientific">Methanosarcina vacuolata Z-761</name>
    <dbReference type="NCBI Taxonomy" id="1434123"/>
    <lineage>
        <taxon>Archaea</taxon>
        <taxon>Methanobacteriati</taxon>
        <taxon>Methanobacteriota</taxon>
        <taxon>Stenosarchaea group</taxon>
        <taxon>Methanomicrobia</taxon>
        <taxon>Methanosarcinales</taxon>
        <taxon>Methanosarcinaceae</taxon>
        <taxon>Methanosarcina</taxon>
    </lineage>
</organism>
<dbReference type="SUPFAM" id="SSF52218">
    <property type="entry name" value="Flavoproteins"/>
    <property type="match status" value="1"/>
</dbReference>
<evidence type="ECO:0000256" key="5">
    <source>
        <dbReference type="ARBA" id="ARBA00038292"/>
    </source>
</evidence>
<dbReference type="STRING" id="1434123.MSVAZ_0720"/>
<dbReference type="GeneID" id="24809111"/>
<name>A0A0E3Q1F2_9EURY</name>
<dbReference type="EMBL" id="CP009520">
    <property type="protein sequence ID" value="AKB42989.1"/>
    <property type="molecule type" value="Genomic_DNA"/>
</dbReference>
<dbReference type="InterPro" id="IPR005025">
    <property type="entry name" value="FMN_Rdtase-like_dom"/>
</dbReference>
<evidence type="ECO:0000256" key="1">
    <source>
        <dbReference type="ARBA" id="ARBA00001917"/>
    </source>
</evidence>
<dbReference type="PATRIC" id="fig|1434123.4.peg.832"/>
<accession>A0A0E3Q1F2</accession>
<dbReference type="InterPro" id="IPR029039">
    <property type="entry name" value="Flavoprotein-like_sf"/>
</dbReference>
<proteinExistence type="inferred from homology"/>
<dbReference type="PANTHER" id="PTHR43278">
    <property type="entry name" value="NAD(P)H-DEPENDENT FMN-CONTAINING OXIDOREDUCTASE YWQN-RELATED"/>
    <property type="match status" value="1"/>
</dbReference>
<evidence type="ECO:0000256" key="2">
    <source>
        <dbReference type="ARBA" id="ARBA00001966"/>
    </source>
</evidence>
<dbReference type="KEGG" id="mvc:MSVAZ_0720"/>
<sequence length="240" mass="27134">MKVLAINSSPRMDKGNTALILNPFLEGMKEAGAEVELFYTRKLNINPCTGELNCWLKTPGKCYQNDDMNILYPRIDAADVIVFATPLYVDGVTGPMKNLIDRTIPRVEPFFELRDEHCRHPARVKTKVPKFVLVSNCGFWEKENFDPLIVFMKAFCKNASAEFAGALLRPHGEAIPGMLEIGAPIDDIFEAAKEAGSQLAKEQKMSQETLDIVSRDLLPKEMYIQIVNQYFQQCLDELEK</sequence>
<keyword evidence="4" id="KW-0288">FMN</keyword>
<evidence type="ECO:0000313" key="8">
    <source>
        <dbReference type="Proteomes" id="UP000033096"/>
    </source>
</evidence>
<protein>
    <submittedName>
        <fullName evidence="7">Iron-sulfur flavoprotein</fullName>
    </submittedName>
</protein>
<dbReference type="AlphaFoldDB" id="A0A0E3Q1F2"/>
<evidence type="ECO:0000256" key="4">
    <source>
        <dbReference type="ARBA" id="ARBA00022643"/>
    </source>
</evidence>
<comment type="cofactor">
    <cofactor evidence="1">
        <name>FMN</name>
        <dbReference type="ChEBI" id="CHEBI:58210"/>
    </cofactor>
</comment>
<dbReference type="HOGENOM" id="CLU_050993_4_0_2"/>